<dbReference type="PANTHER" id="PTHR46383">
    <property type="entry name" value="ASPARTATE AMINOTRANSFERASE"/>
    <property type="match status" value="1"/>
</dbReference>
<evidence type="ECO:0000256" key="4">
    <source>
        <dbReference type="ARBA" id="ARBA00022679"/>
    </source>
</evidence>
<dbReference type="InterPro" id="IPR050596">
    <property type="entry name" value="AspAT/PAT-like"/>
</dbReference>
<dbReference type="Pfam" id="PF00155">
    <property type="entry name" value="Aminotran_1_2"/>
    <property type="match status" value="1"/>
</dbReference>
<evidence type="ECO:0000256" key="5">
    <source>
        <dbReference type="ARBA" id="ARBA00022898"/>
    </source>
</evidence>
<feature type="domain" description="Aminotransferase class I/classII large" evidence="6">
    <location>
        <begin position="31"/>
        <end position="389"/>
    </location>
</feature>
<dbReference type="InterPro" id="IPR015422">
    <property type="entry name" value="PyrdxlP-dep_Trfase_small"/>
</dbReference>
<dbReference type="GO" id="GO:0008483">
    <property type="term" value="F:transaminase activity"/>
    <property type="evidence" value="ECO:0007669"/>
    <property type="project" value="UniProtKB-KW"/>
</dbReference>
<keyword evidence="4" id="KW-0808">Transferase</keyword>
<dbReference type="FunFam" id="3.40.640.10:FF:000033">
    <property type="entry name" value="Aspartate aminotransferase"/>
    <property type="match status" value="1"/>
</dbReference>
<dbReference type="Gene3D" id="3.90.1150.10">
    <property type="entry name" value="Aspartate Aminotransferase, domain 1"/>
    <property type="match status" value="1"/>
</dbReference>
<dbReference type="InterPro" id="IPR004838">
    <property type="entry name" value="NHTrfase_class1_PyrdxlP-BS"/>
</dbReference>
<dbReference type="PANTHER" id="PTHR46383:SF1">
    <property type="entry name" value="ASPARTATE AMINOTRANSFERASE"/>
    <property type="match status" value="1"/>
</dbReference>
<comment type="caution">
    <text evidence="7">The sequence shown here is derived from an EMBL/GenBank/DDBJ whole genome shotgun (WGS) entry which is preliminary data.</text>
</comment>
<name>A0A0F9SI17_9ZZZZ</name>
<sequence length="394" mass="42502">MDLSKRIQALPASATIAITTKARQMHADGIDVVNFAAGEPDFDTPEFIKDAAKAALDAGDTKYVPQKAKALRQAIAAKMTDVNKVPTAPDEVVVTFGGKHALYDACQALIDPGDKVLIPAPYWVSYPEMVKLAGGQPVFLRTGAERGFKISPDQLRDAAGDAKLLVLNSPSNPTGVTYTPDELAALAEVVLETDLLVFSDEIYENLIYGDTRFVSFASLDDRLRERTLTVNSLAKTFSMTGWRLGWAAGPRELIDAIRRLMSHETTNPVSFAQAAALAAYTDPRADETVESMRCEFETRGRHMAERLNAIAGVHCIQPTGAFYCFPDVSSHYGRTIGGAEVADSMSFASVALDQANIAVVPGGAFGEDRCVRLSFATSLEKIDKGLDHLAKLLA</sequence>
<reference evidence="7" key="1">
    <citation type="journal article" date="2015" name="Nature">
        <title>Complex archaea that bridge the gap between prokaryotes and eukaryotes.</title>
        <authorList>
            <person name="Spang A."/>
            <person name="Saw J.H."/>
            <person name="Jorgensen S.L."/>
            <person name="Zaremba-Niedzwiedzka K."/>
            <person name="Martijn J."/>
            <person name="Lind A.E."/>
            <person name="van Eijk R."/>
            <person name="Schleper C."/>
            <person name="Guy L."/>
            <person name="Ettema T.J."/>
        </authorList>
    </citation>
    <scope>NUCLEOTIDE SEQUENCE</scope>
</reference>
<dbReference type="InterPro" id="IPR015424">
    <property type="entry name" value="PyrdxlP-dep_Trfase"/>
</dbReference>
<protein>
    <recommendedName>
        <fullName evidence="6">Aminotransferase class I/classII large domain-containing protein</fullName>
    </recommendedName>
</protein>
<evidence type="ECO:0000256" key="1">
    <source>
        <dbReference type="ARBA" id="ARBA00001933"/>
    </source>
</evidence>
<dbReference type="GO" id="GO:0030170">
    <property type="term" value="F:pyridoxal phosphate binding"/>
    <property type="evidence" value="ECO:0007669"/>
    <property type="project" value="InterPro"/>
</dbReference>
<comment type="cofactor">
    <cofactor evidence="1">
        <name>pyridoxal 5'-phosphate</name>
        <dbReference type="ChEBI" id="CHEBI:597326"/>
    </cofactor>
</comment>
<dbReference type="InterPro" id="IPR015421">
    <property type="entry name" value="PyrdxlP-dep_Trfase_major"/>
</dbReference>
<dbReference type="EMBL" id="LAZR01000445">
    <property type="protein sequence ID" value="KKN68580.1"/>
    <property type="molecule type" value="Genomic_DNA"/>
</dbReference>
<evidence type="ECO:0000259" key="6">
    <source>
        <dbReference type="Pfam" id="PF00155"/>
    </source>
</evidence>
<dbReference type="CDD" id="cd00609">
    <property type="entry name" value="AAT_like"/>
    <property type="match status" value="1"/>
</dbReference>
<keyword evidence="3" id="KW-0032">Aminotransferase</keyword>
<dbReference type="InterPro" id="IPR004839">
    <property type="entry name" value="Aminotransferase_I/II_large"/>
</dbReference>
<comment type="similarity">
    <text evidence="2">Belongs to the class-I pyridoxal-phosphate-dependent aminotransferase family.</text>
</comment>
<dbReference type="PROSITE" id="PS00105">
    <property type="entry name" value="AA_TRANSFER_CLASS_1"/>
    <property type="match status" value="1"/>
</dbReference>
<gene>
    <name evidence="7" type="ORF">LCGC14_0450110</name>
</gene>
<organism evidence="7">
    <name type="scientific">marine sediment metagenome</name>
    <dbReference type="NCBI Taxonomy" id="412755"/>
    <lineage>
        <taxon>unclassified sequences</taxon>
        <taxon>metagenomes</taxon>
        <taxon>ecological metagenomes</taxon>
    </lineage>
</organism>
<dbReference type="AlphaFoldDB" id="A0A0F9SI17"/>
<accession>A0A0F9SI17</accession>
<evidence type="ECO:0000256" key="2">
    <source>
        <dbReference type="ARBA" id="ARBA00007441"/>
    </source>
</evidence>
<evidence type="ECO:0000256" key="3">
    <source>
        <dbReference type="ARBA" id="ARBA00022576"/>
    </source>
</evidence>
<dbReference type="Gene3D" id="3.40.640.10">
    <property type="entry name" value="Type I PLP-dependent aspartate aminotransferase-like (Major domain)"/>
    <property type="match status" value="1"/>
</dbReference>
<keyword evidence="5" id="KW-0663">Pyridoxal phosphate</keyword>
<evidence type="ECO:0000313" key="7">
    <source>
        <dbReference type="EMBL" id="KKN68580.1"/>
    </source>
</evidence>
<dbReference type="SUPFAM" id="SSF53383">
    <property type="entry name" value="PLP-dependent transferases"/>
    <property type="match status" value="1"/>
</dbReference>
<proteinExistence type="inferred from homology"/>
<dbReference type="GO" id="GO:0006520">
    <property type="term" value="P:amino acid metabolic process"/>
    <property type="evidence" value="ECO:0007669"/>
    <property type="project" value="InterPro"/>
</dbReference>